<sequence length="64" mass="7066">MPIHFGTDGWRAVMSDTFTFHNLRLVAQAIADAIKSDSWDVGSPPGKSPDPEKMIVGFDTRFLS</sequence>
<dbReference type="AlphaFoldDB" id="X1A940"/>
<dbReference type="Gene3D" id="3.40.120.10">
    <property type="entry name" value="Alpha-D-Glucose-1,6-Bisphosphate, subunit A, domain 3"/>
    <property type="match status" value="1"/>
</dbReference>
<dbReference type="InterPro" id="IPR016055">
    <property type="entry name" value="A-D-PHexomutase_a/b/a-I/II/III"/>
</dbReference>
<dbReference type="GO" id="GO:0016868">
    <property type="term" value="F:intramolecular phosphotransferase activity"/>
    <property type="evidence" value="ECO:0007669"/>
    <property type="project" value="InterPro"/>
</dbReference>
<evidence type="ECO:0000259" key="2">
    <source>
        <dbReference type="Pfam" id="PF02878"/>
    </source>
</evidence>
<name>X1A940_9ZZZZ</name>
<feature type="domain" description="Alpha-D-phosphohexomutase alpha/beta/alpha" evidence="2">
    <location>
        <begin position="4"/>
        <end position="64"/>
    </location>
</feature>
<feature type="non-terminal residue" evidence="3">
    <location>
        <position position="64"/>
    </location>
</feature>
<dbReference type="SUPFAM" id="SSF53738">
    <property type="entry name" value="Phosphoglucomutase, first 3 domains"/>
    <property type="match status" value="1"/>
</dbReference>
<evidence type="ECO:0000313" key="3">
    <source>
        <dbReference type="EMBL" id="GAG78224.1"/>
    </source>
</evidence>
<comment type="caution">
    <text evidence="3">The sequence shown here is derived from an EMBL/GenBank/DDBJ whole genome shotgun (WGS) entry which is preliminary data.</text>
</comment>
<evidence type="ECO:0000256" key="1">
    <source>
        <dbReference type="ARBA" id="ARBA00010231"/>
    </source>
</evidence>
<reference evidence="3" key="1">
    <citation type="journal article" date="2014" name="Front. Microbiol.">
        <title>High frequency of phylogenetically diverse reductive dehalogenase-homologous genes in deep subseafloor sedimentary metagenomes.</title>
        <authorList>
            <person name="Kawai M."/>
            <person name="Futagami T."/>
            <person name="Toyoda A."/>
            <person name="Takaki Y."/>
            <person name="Nishi S."/>
            <person name="Hori S."/>
            <person name="Arai W."/>
            <person name="Tsubouchi T."/>
            <person name="Morono Y."/>
            <person name="Uchiyama I."/>
            <person name="Ito T."/>
            <person name="Fujiyama A."/>
            <person name="Inagaki F."/>
            <person name="Takami H."/>
        </authorList>
    </citation>
    <scope>NUCLEOTIDE SEQUENCE</scope>
    <source>
        <strain evidence="3">Expedition CK06-06</strain>
    </source>
</reference>
<dbReference type="InterPro" id="IPR005844">
    <property type="entry name" value="A-D-PHexomutase_a/b/a-I"/>
</dbReference>
<organism evidence="3">
    <name type="scientific">marine sediment metagenome</name>
    <dbReference type="NCBI Taxonomy" id="412755"/>
    <lineage>
        <taxon>unclassified sequences</taxon>
        <taxon>metagenomes</taxon>
        <taxon>ecological metagenomes</taxon>
    </lineage>
</organism>
<dbReference type="GO" id="GO:0005975">
    <property type="term" value="P:carbohydrate metabolic process"/>
    <property type="evidence" value="ECO:0007669"/>
    <property type="project" value="InterPro"/>
</dbReference>
<dbReference type="EMBL" id="BART01018803">
    <property type="protein sequence ID" value="GAG78224.1"/>
    <property type="molecule type" value="Genomic_DNA"/>
</dbReference>
<dbReference type="Pfam" id="PF02878">
    <property type="entry name" value="PGM_PMM_I"/>
    <property type="match status" value="1"/>
</dbReference>
<protein>
    <recommendedName>
        <fullName evidence="2">Alpha-D-phosphohexomutase alpha/beta/alpha domain-containing protein</fullName>
    </recommendedName>
</protein>
<proteinExistence type="inferred from homology"/>
<gene>
    <name evidence="3" type="ORF">S01H4_35373</name>
</gene>
<accession>X1A940</accession>
<comment type="similarity">
    <text evidence="1">Belongs to the phosphohexose mutase family.</text>
</comment>